<feature type="compositionally biased region" description="Low complexity" evidence="1">
    <location>
        <begin position="1"/>
        <end position="16"/>
    </location>
</feature>
<feature type="transmembrane region" description="Helical" evidence="2">
    <location>
        <begin position="54"/>
        <end position="76"/>
    </location>
</feature>
<dbReference type="AlphaFoldDB" id="A0A1M5DQB5"/>
<feature type="transmembrane region" description="Helical" evidence="2">
    <location>
        <begin position="31"/>
        <end position="48"/>
    </location>
</feature>
<feature type="transmembrane region" description="Helical" evidence="2">
    <location>
        <begin position="216"/>
        <end position="237"/>
    </location>
</feature>
<keyword evidence="5" id="KW-0378">Hydrolase</keyword>
<evidence type="ECO:0000313" key="5">
    <source>
        <dbReference type="EMBL" id="SHF69228.1"/>
    </source>
</evidence>
<dbReference type="Pfam" id="PF01757">
    <property type="entry name" value="Acyl_transf_3"/>
    <property type="match status" value="1"/>
</dbReference>
<dbReference type="InterPro" id="IPR002656">
    <property type="entry name" value="Acyl_transf_3_dom"/>
</dbReference>
<dbReference type="InterPro" id="IPR043968">
    <property type="entry name" value="SGNH"/>
</dbReference>
<dbReference type="GO" id="GO:0016787">
    <property type="term" value="F:hydrolase activity"/>
    <property type="evidence" value="ECO:0007669"/>
    <property type="project" value="UniProtKB-KW"/>
</dbReference>
<evidence type="ECO:0000259" key="3">
    <source>
        <dbReference type="Pfam" id="PF01757"/>
    </source>
</evidence>
<dbReference type="OrthoDB" id="3404679at2"/>
<keyword evidence="2" id="KW-1133">Transmembrane helix</keyword>
<dbReference type="Proteomes" id="UP000186132">
    <property type="component" value="Unassembled WGS sequence"/>
</dbReference>
<evidence type="ECO:0000259" key="4">
    <source>
        <dbReference type="Pfam" id="PF19040"/>
    </source>
</evidence>
<feature type="domain" description="Acyltransferase 3" evidence="3">
    <location>
        <begin position="30"/>
        <end position="363"/>
    </location>
</feature>
<gene>
    <name evidence="5" type="ORF">SAMN05443575_0663</name>
</gene>
<dbReference type="Pfam" id="PF19040">
    <property type="entry name" value="SGNH"/>
    <property type="match status" value="1"/>
</dbReference>
<dbReference type="STRING" id="1206085.SAMN05443575_0663"/>
<keyword evidence="5" id="KW-0808">Transferase</keyword>
<sequence length="687" mass="73764">MTAIRPVAAARPEAPAATPPRRTPARVRRDLEGLRAVAVLGVVAFHVHPSWLPGGFAGVDVFFVLSGFLITGLLLAELRTTGRIDLRAFWGRRARRLLPASALVAVLTMLASLLLVDSIDAARFAEDGVWVALFSVNWHYADERTSYFADNGATPFTHYWSLGLEEQFYLVWPVLLLGLGLLVARRRTRAVGVLAAAVAGGSFVLAVSLTTTSQPYAYFATYSRVWQLALGALLAVAATRLTPPRRAALAARWAGTAAVVGFYLLAAPDADSYYPGWYALVPTLGAALVIAGGLPGPAAARAARDPLLTALCSRPAQLLGRYSYGWYLWHWPPLVLVPLWHGHPLSARSAVALALLSLLLAAVGYHLVEHPVRATPRLVAHRGRSLALGAVLVVVGASVAVAVGAAADHRTDTARVTDASGRVLVPQPGTAAAEIPQPTRDGCEVGMRANALSGECRYLPDRGRGDVVLVGDSHAAQWFGAVRDVARSRDWGLRVWTRASCPLAEVTKMIDGAPSASCNRWRDDVMRRLVAARPSLVVVAGYVSKIPSLYDPRTRGLVGGNGARALYETGLVRQLQRLRGAGSRVLVIRDNPSFDERVPTCVLSHARKLSKCAETRKHALRSASDLHAARRVPGVDVLDLTTTYCPGGHCPATLDGTLAYRDDNHLTLEMIDRLRPALRGALTRAMA</sequence>
<reference evidence="5 6" key="1">
    <citation type="submission" date="2016-11" db="EMBL/GenBank/DDBJ databases">
        <authorList>
            <person name="Jaros S."/>
            <person name="Januszkiewicz K."/>
            <person name="Wedrychowicz H."/>
        </authorList>
    </citation>
    <scope>NUCLEOTIDE SEQUENCE [LARGE SCALE GENOMIC DNA]</scope>
    <source>
        <strain evidence="5 6">DSM 45627</strain>
    </source>
</reference>
<feature type="domain" description="SGNH" evidence="4">
    <location>
        <begin position="452"/>
        <end position="678"/>
    </location>
</feature>
<feature type="transmembrane region" description="Helical" evidence="2">
    <location>
        <begin position="347"/>
        <end position="365"/>
    </location>
</feature>
<evidence type="ECO:0000256" key="2">
    <source>
        <dbReference type="SAM" id="Phobius"/>
    </source>
</evidence>
<feature type="transmembrane region" description="Helical" evidence="2">
    <location>
        <begin position="278"/>
        <end position="303"/>
    </location>
</feature>
<dbReference type="RefSeq" id="WP_073385841.1">
    <property type="nucleotide sequence ID" value="NZ_FQVU01000001.1"/>
</dbReference>
<protein>
    <submittedName>
        <fullName evidence="5">Peptidoglycan/LPS O-acetylase OafA/YrhL, contains acyltransferase and SGNH-hydrolase domains</fullName>
    </submittedName>
</protein>
<proteinExistence type="predicted"/>
<organism evidence="5 6">
    <name type="scientific">Jatrophihabitans endophyticus</name>
    <dbReference type="NCBI Taxonomy" id="1206085"/>
    <lineage>
        <taxon>Bacteria</taxon>
        <taxon>Bacillati</taxon>
        <taxon>Actinomycetota</taxon>
        <taxon>Actinomycetes</taxon>
        <taxon>Jatrophihabitantales</taxon>
        <taxon>Jatrophihabitantaceae</taxon>
        <taxon>Jatrophihabitans</taxon>
    </lineage>
</organism>
<accession>A0A1M5DQB5</accession>
<feature type="transmembrane region" description="Helical" evidence="2">
    <location>
        <begin position="324"/>
        <end position="341"/>
    </location>
</feature>
<dbReference type="InterPro" id="IPR050879">
    <property type="entry name" value="Acyltransferase_3"/>
</dbReference>
<keyword evidence="2" id="KW-0472">Membrane</keyword>
<feature type="transmembrane region" description="Helical" evidence="2">
    <location>
        <begin position="386"/>
        <end position="407"/>
    </location>
</feature>
<feature type="transmembrane region" description="Helical" evidence="2">
    <location>
        <begin position="249"/>
        <end position="266"/>
    </location>
</feature>
<keyword evidence="2" id="KW-0812">Transmembrane</keyword>
<dbReference type="EMBL" id="FQVU01000001">
    <property type="protein sequence ID" value="SHF69228.1"/>
    <property type="molecule type" value="Genomic_DNA"/>
</dbReference>
<keyword evidence="5" id="KW-0012">Acyltransferase</keyword>
<dbReference type="GO" id="GO:0009103">
    <property type="term" value="P:lipopolysaccharide biosynthetic process"/>
    <property type="evidence" value="ECO:0007669"/>
    <property type="project" value="TreeGrafter"/>
</dbReference>
<dbReference type="PANTHER" id="PTHR23028:SF53">
    <property type="entry name" value="ACYL_TRANSF_3 DOMAIN-CONTAINING PROTEIN"/>
    <property type="match status" value="1"/>
</dbReference>
<feature type="region of interest" description="Disordered" evidence="1">
    <location>
        <begin position="1"/>
        <end position="25"/>
    </location>
</feature>
<keyword evidence="6" id="KW-1185">Reference proteome</keyword>
<evidence type="ECO:0000256" key="1">
    <source>
        <dbReference type="SAM" id="MobiDB-lite"/>
    </source>
</evidence>
<dbReference type="GO" id="GO:0016747">
    <property type="term" value="F:acyltransferase activity, transferring groups other than amino-acyl groups"/>
    <property type="evidence" value="ECO:0007669"/>
    <property type="project" value="InterPro"/>
</dbReference>
<feature type="transmembrane region" description="Helical" evidence="2">
    <location>
        <begin position="167"/>
        <end position="184"/>
    </location>
</feature>
<dbReference type="GO" id="GO:0016020">
    <property type="term" value="C:membrane"/>
    <property type="evidence" value="ECO:0007669"/>
    <property type="project" value="TreeGrafter"/>
</dbReference>
<feature type="transmembrane region" description="Helical" evidence="2">
    <location>
        <begin position="191"/>
        <end position="210"/>
    </location>
</feature>
<feature type="transmembrane region" description="Helical" evidence="2">
    <location>
        <begin position="97"/>
        <end position="116"/>
    </location>
</feature>
<dbReference type="PANTHER" id="PTHR23028">
    <property type="entry name" value="ACETYLTRANSFERASE"/>
    <property type="match status" value="1"/>
</dbReference>
<evidence type="ECO:0000313" key="6">
    <source>
        <dbReference type="Proteomes" id="UP000186132"/>
    </source>
</evidence>
<name>A0A1M5DQB5_9ACTN</name>